<gene>
    <name evidence="2" type="ORF">Mrose_03023</name>
</gene>
<comment type="caution">
    <text evidence="2">The sequence shown here is derived from an EMBL/GenBank/DDBJ whole genome shotgun (WGS) entry which is preliminary data.</text>
</comment>
<keyword evidence="3" id="KW-1185">Reference proteome</keyword>
<dbReference type="AlphaFoldDB" id="A0A399EJ60"/>
<feature type="transmembrane region" description="Helical" evidence="1">
    <location>
        <begin position="74"/>
        <end position="92"/>
    </location>
</feature>
<feature type="transmembrane region" description="Helical" evidence="1">
    <location>
        <begin position="112"/>
        <end position="133"/>
    </location>
</feature>
<dbReference type="EMBL" id="QWLA01000076">
    <property type="protein sequence ID" value="RIH83473.1"/>
    <property type="molecule type" value="Genomic_DNA"/>
</dbReference>
<accession>A0A399EJ60</accession>
<proteinExistence type="predicted"/>
<keyword evidence="1" id="KW-0472">Membrane</keyword>
<organism evidence="2 3">
    <name type="scientific">Calidithermus roseus</name>
    <dbReference type="NCBI Taxonomy" id="1644118"/>
    <lineage>
        <taxon>Bacteria</taxon>
        <taxon>Thermotogati</taxon>
        <taxon>Deinococcota</taxon>
        <taxon>Deinococci</taxon>
        <taxon>Thermales</taxon>
        <taxon>Thermaceae</taxon>
        <taxon>Calidithermus</taxon>
    </lineage>
</organism>
<evidence type="ECO:0000256" key="1">
    <source>
        <dbReference type="SAM" id="Phobius"/>
    </source>
</evidence>
<name>A0A399EJ60_9DEIN</name>
<evidence type="ECO:0000313" key="3">
    <source>
        <dbReference type="Proteomes" id="UP000265341"/>
    </source>
</evidence>
<keyword evidence="1" id="KW-0812">Transmembrane</keyword>
<keyword evidence="1" id="KW-1133">Transmembrane helix</keyword>
<dbReference type="Proteomes" id="UP000265341">
    <property type="component" value="Unassembled WGS sequence"/>
</dbReference>
<sequence length="143" mass="15199">MLPFFLQLLGFGQTPLGGGLCGSLLEGRDLPLDQQPAGFWYALLFMLLLAGQLAYGGILLLSRLLEPTPTSQRGLARVGVYVALPLLLAFLLTRLTGLPTPGPLGWQWGERAGLDLLGLLMVGATLGALGLMWRASVARPQSS</sequence>
<feature type="transmembrane region" description="Helical" evidence="1">
    <location>
        <begin position="41"/>
        <end position="62"/>
    </location>
</feature>
<reference evidence="2 3" key="1">
    <citation type="submission" date="2018-08" db="EMBL/GenBank/DDBJ databases">
        <title>Meiothermus roseus NBRC 110900 genome sequencing project.</title>
        <authorList>
            <person name="Da Costa M.S."/>
            <person name="Albuquerque L."/>
            <person name="Raposo P."/>
            <person name="Froufe H.J.C."/>
            <person name="Barroso C.S."/>
            <person name="Egas C."/>
        </authorList>
    </citation>
    <scope>NUCLEOTIDE SEQUENCE [LARGE SCALE GENOMIC DNA]</scope>
    <source>
        <strain evidence="2 3">NBRC 110900</strain>
    </source>
</reference>
<evidence type="ECO:0000313" key="2">
    <source>
        <dbReference type="EMBL" id="RIH83473.1"/>
    </source>
</evidence>
<protein>
    <submittedName>
        <fullName evidence="2">Uncharacterized protein</fullName>
    </submittedName>
</protein>